<comment type="caution">
    <text evidence="2">The sequence shown here is derived from an EMBL/GenBank/DDBJ whole genome shotgun (WGS) entry which is preliminary data.</text>
</comment>
<dbReference type="Gene3D" id="3.40.630.30">
    <property type="match status" value="1"/>
</dbReference>
<dbReference type="AlphaFoldDB" id="A0AAV0EG02"/>
<evidence type="ECO:0000313" key="2">
    <source>
        <dbReference type="EMBL" id="CAH9122212.1"/>
    </source>
</evidence>
<dbReference type="PANTHER" id="PTHR46067:SF27">
    <property type="entry name" value="ACYL-COA N-ACYLTRANSFERASES (NAT) SUPERFAMILY PROTEIN"/>
    <property type="match status" value="1"/>
</dbReference>
<protein>
    <recommendedName>
        <fullName evidence="1">N-acetyltransferase domain-containing protein</fullName>
    </recommendedName>
</protein>
<sequence>MEEETSNSESPEITLRSIQLSDLDDFMEWAGDERVTTFCSWDTYTSKDQAIDFIKNHAIPHPWLRVICLENRVVGAVSVTPRSGHDSCRGELGYVLAHKYWGKGIATRAVRMVASTIFSEWAHLERLEAFVDVTNKGSQRVLEKCGFLREGFLRKYMILKGRSRDTVVYSLLSTDLCSLGITQGGHNSRGDEWIAIDLSRG</sequence>
<dbReference type="InterPro" id="IPR016181">
    <property type="entry name" value="Acyl_CoA_acyltransferase"/>
</dbReference>
<feature type="domain" description="N-acetyltransferase" evidence="1">
    <location>
        <begin position="13"/>
        <end position="165"/>
    </location>
</feature>
<proteinExistence type="predicted"/>
<evidence type="ECO:0000313" key="3">
    <source>
        <dbReference type="Proteomes" id="UP001152523"/>
    </source>
</evidence>
<keyword evidence="3" id="KW-1185">Reference proteome</keyword>
<dbReference type="PANTHER" id="PTHR46067">
    <property type="entry name" value="ACYL-COA N-ACYLTRANSFERASES (NAT) SUPERFAMILY PROTEIN"/>
    <property type="match status" value="1"/>
</dbReference>
<dbReference type="InterPro" id="IPR000182">
    <property type="entry name" value="GNAT_dom"/>
</dbReference>
<evidence type="ECO:0000259" key="1">
    <source>
        <dbReference type="PROSITE" id="PS51186"/>
    </source>
</evidence>
<dbReference type="GO" id="GO:0016747">
    <property type="term" value="F:acyltransferase activity, transferring groups other than amino-acyl groups"/>
    <property type="evidence" value="ECO:0007669"/>
    <property type="project" value="InterPro"/>
</dbReference>
<dbReference type="Pfam" id="PF13302">
    <property type="entry name" value="Acetyltransf_3"/>
    <property type="match status" value="1"/>
</dbReference>
<name>A0AAV0EG02_9ASTE</name>
<dbReference type="Proteomes" id="UP001152523">
    <property type="component" value="Unassembled WGS sequence"/>
</dbReference>
<accession>A0AAV0EG02</accession>
<organism evidence="2 3">
    <name type="scientific">Cuscuta epithymum</name>
    <dbReference type="NCBI Taxonomy" id="186058"/>
    <lineage>
        <taxon>Eukaryota</taxon>
        <taxon>Viridiplantae</taxon>
        <taxon>Streptophyta</taxon>
        <taxon>Embryophyta</taxon>
        <taxon>Tracheophyta</taxon>
        <taxon>Spermatophyta</taxon>
        <taxon>Magnoliopsida</taxon>
        <taxon>eudicotyledons</taxon>
        <taxon>Gunneridae</taxon>
        <taxon>Pentapetalae</taxon>
        <taxon>asterids</taxon>
        <taxon>lamiids</taxon>
        <taxon>Solanales</taxon>
        <taxon>Convolvulaceae</taxon>
        <taxon>Cuscuteae</taxon>
        <taxon>Cuscuta</taxon>
        <taxon>Cuscuta subgen. Cuscuta</taxon>
    </lineage>
</organism>
<dbReference type="SUPFAM" id="SSF55729">
    <property type="entry name" value="Acyl-CoA N-acyltransferases (Nat)"/>
    <property type="match status" value="1"/>
</dbReference>
<dbReference type="EMBL" id="CAMAPF010000924">
    <property type="protein sequence ID" value="CAH9122212.1"/>
    <property type="molecule type" value="Genomic_DNA"/>
</dbReference>
<gene>
    <name evidence="2" type="ORF">CEPIT_LOCUS24304</name>
</gene>
<reference evidence="2" key="1">
    <citation type="submission" date="2022-07" db="EMBL/GenBank/DDBJ databases">
        <authorList>
            <person name="Macas J."/>
            <person name="Novak P."/>
            <person name="Neumann P."/>
        </authorList>
    </citation>
    <scope>NUCLEOTIDE SEQUENCE</scope>
</reference>
<dbReference type="PROSITE" id="PS51186">
    <property type="entry name" value="GNAT"/>
    <property type="match status" value="1"/>
</dbReference>